<feature type="compositionally biased region" description="Basic residues" evidence="1">
    <location>
        <begin position="91"/>
        <end position="105"/>
    </location>
</feature>
<evidence type="ECO:0000313" key="2">
    <source>
        <dbReference type="EMBL" id="MBW0495056.1"/>
    </source>
</evidence>
<sequence length="154" mass="17458">MPKPLAGGHEVLFTNQELSGSVEDHIALRRVDPTVLQRQGQKSNDWLNNQILLSIDQKKELKMTPALEKEGPVVSTSSKTAPEISKDKPKGPQKNHKGPNNHQRKANWDRPYPKGYRIPKLEPSAMENVFNMARALMEITASKQERINRTFLPK</sequence>
<evidence type="ECO:0000256" key="1">
    <source>
        <dbReference type="SAM" id="MobiDB-lite"/>
    </source>
</evidence>
<feature type="compositionally biased region" description="Basic and acidic residues" evidence="1">
    <location>
        <begin position="62"/>
        <end position="71"/>
    </location>
</feature>
<evidence type="ECO:0000313" key="3">
    <source>
        <dbReference type="Proteomes" id="UP000765509"/>
    </source>
</evidence>
<protein>
    <submittedName>
        <fullName evidence="2">Uncharacterized protein</fullName>
    </submittedName>
</protein>
<organism evidence="2 3">
    <name type="scientific">Austropuccinia psidii MF-1</name>
    <dbReference type="NCBI Taxonomy" id="1389203"/>
    <lineage>
        <taxon>Eukaryota</taxon>
        <taxon>Fungi</taxon>
        <taxon>Dikarya</taxon>
        <taxon>Basidiomycota</taxon>
        <taxon>Pucciniomycotina</taxon>
        <taxon>Pucciniomycetes</taxon>
        <taxon>Pucciniales</taxon>
        <taxon>Sphaerophragmiaceae</taxon>
        <taxon>Austropuccinia</taxon>
    </lineage>
</organism>
<name>A0A9Q3H8C6_9BASI</name>
<reference evidence="2" key="1">
    <citation type="submission" date="2021-03" db="EMBL/GenBank/DDBJ databases">
        <title>Draft genome sequence of rust myrtle Austropuccinia psidii MF-1, a brazilian biotype.</title>
        <authorList>
            <person name="Quecine M.C."/>
            <person name="Pachon D.M.R."/>
            <person name="Bonatelli M.L."/>
            <person name="Correr F.H."/>
            <person name="Franceschini L.M."/>
            <person name="Leite T.F."/>
            <person name="Margarido G.R.A."/>
            <person name="Almeida C.A."/>
            <person name="Ferrarezi J.A."/>
            <person name="Labate C.A."/>
        </authorList>
    </citation>
    <scope>NUCLEOTIDE SEQUENCE</scope>
    <source>
        <strain evidence="2">MF-1</strain>
    </source>
</reference>
<comment type="caution">
    <text evidence="2">The sequence shown here is derived from an EMBL/GenBank/DDBJ whole genome shotgun (WGS) entry which is preliminary data.</text>
</comment>
<keyword evidence="3" id="KW-1185">Reference proteome</keyword>
<accession>A0A9Q3H8C6</accession>
<dbReference type="AlphaFoldDB" id="A0A9Q3H8C6"/>
<feature type="region of interest" description="Disordered" evidence="1">
    <location>
        <begin position="62"/>
        <end position="119"/>
    </location>
</feature>
<dbReference type="EMBL" id="AVOT02012892">
    <property type="protein sequence ID" value="MBW0495056.1"/>
    <property type="molecule type" value="Genomic_DNA"/>
</dbReference>
<gene>
    <name evidence="2" type="ORF">O181_034771</name>
</gene>
<proteinExistence type="predicted"/>
<dbReference type="Proteomes" id="UP000765509">
    <property type="component" value="Unassembled WGS sequence"/>
</dbReference>